<keyword evidence="2" id="KW-1185">Reference proteome</keyword>
<name>A0ACC0B0Y3_CATRO</name>
<protein>
    <submittedName>
        <fullName evidence="1">Uncharacterized protein</fullName>
    </submittedName>
</protein>
<sequence length="104" mass="12050">MACDIYYILGENPDFYNPFPLTLYHVFYPVHCSCLEDEMLNYNKHISKSPHARPDKNSIDVINDTINVDRRFDHINSFSRICDLRRQIHLIRVDKLAVPGGGGV</sequence>
<evidence type="ECO:0000313" key="1">
    <source>
        <dbReference type="EMBL" id="KAI5666228.1"/>
    </source>
</evidence>
<organism evidence="1 2">
    <name type="scientific">Catharanthus roseus</name>
    <name type="common">Madagascar periwinkle</name>
    <name type="synonym">Vinca rosea</name>
    <dbReference type="NCBI Taxonomy" id="4058"/>
    <lineage>
        <taxon>Eukaryota</taxon>
        <taxon>Viridiplantae</taxon>
        <taxon>Streptophyta</taxon>
        <taxon>Embryophyta</taxon>
        <taxon>Tracheophyta</taxon>
        <taxon>Spermatophyta</taxon>
        <taxon>Magnoliopsida</taxon>
        <taxon>eudicotyledons</taxon>
        <taxon>Gunneridae</taxon>
        <taxon>Pentapetalae</taxon>
        <taxon>asterids</taxon>
        <taxon>lamiids</taxon>
        <taxon>Gentianales</taxon>
        <taxon>Apocynaceae</taxon>
        <taxon>Rauvolfioideae</taxon>
        <taxon>Vinceae</taxon>
        <taxon>Catharanthinae</taxon>
        <taxon>Catharanthus</taxon>
    </lineage>
</organism>
<gene>
    <name evidence="1" type="ORF">M9H77_16081</name>
</gene>
<dbReference type="EMBL" id="CM044704">
    <property type="protein sequence ID" value="KAI5666228.1"/>
    <property type="molecule type" value="Genomic_DNA"/>
</dbReference>
<dbReference type="Proteomes" id="UP001060085">
    <property type="component" value="Linkage Group LG04"/>
</dbReference>
<reference evidence="2" key="1">
    <citation type="journal article" date="2023" name="Nat. Plants">
        <title>Single-cell RNA sequencing provides a high-resolution roadmap for understanding the multicellular compartmentation of specialized metabolism.</title>
        <authorList>
            <person name="Sun S."/>
            <person name="Shen X."/>
            <person name="Li Y."/>
            <person name="Li Y."/>
            <person name="Wang S."/>
            <person name="Li R."/>
            <person name="Zhang H."/>
            <person name="Shen G."/>
            <person name="Guo B."/>
            <person name="Wei J."/>
            <person name="Xu J."/>
            <person name="St-Pierre B."/>
            <person name="Chen S."/>
            <person name="Sun C."/>
        </authorList>
    </citation>
    <scope>NUCLEOTIDE SEQUENCE [LARGE SCALE GENOMIC DNA]</scope>
</reference>
<proteinExistence type="predicted"/>
<comment type="caution">
    <text evidence="1">The sequence shown here is derived from an EMBL/GenBank/DDBJ whole genome shotgun (WGS) entry which is preliminary data.</text>
</comment>
<evidence type="ECO:0000313" key="2">
    <source>
        <dbReference type="Proteomes" id="UP001060085"/>
    </source>
</evidence>
<accession>A0ACC0B0Y3</accession>